<name>A0ABV3G5Q6_9NOCA</name>
<accession>A0ABV3G5Q6</accession>
<protein>
    <submittedName>
        <fullName evidence="1">Uncharacterized protein</fullName>
    </submittedName>
</protein>
<comment type="caution">
    <text evidence="1">The sequence shown here is derived from an EMBL/GenBank/DDBJ whole genome shotgun (WGS) entry which is preliminary data.</text>
</comment>
<dbReference type="EMBL" id="JBFAKC010000033">
    <property type="protein sequence ID" value="MEV0712971.1"/>
    <property type="molecule type" value="Genomic_DNA"/>
</dbReference>
<organism evidence="1 2">
    <name type="scientific">Nocardia aurea</name>
    <dbReference type="NCBI Taxonomy" id="2144174"/>
    <lineage>
        <taxon>Bacteria</taxon>
        <taxon>Bacillati</taxon>
        <taxon>Actinomycetota</taxon>
        <taxon>Actinomycetes</taxon>
        <taxon>Mycobacteriales</taxon>
        <taxon>Nocardiaceae</taxon>
        <taxon>Nocardia</taxon>
    </lineage>
</organism>
<evidence type="ECO:0000313" key="2">
    <source>
        <dbReference type="Proteomes" id="UP001551695"/>
    </source>
</evidence>
<dbReference type="RefSeq" id="WP_357790427.1">
    <property type="nucleotide sequence ID" value="NZ_JBFAKC010000033.1"/>
</dbReference>
<reference evidence="1 2" key="1">
    <citation type="submission" date="2024-06" db="EMBL/GenBank/DDBJ databases">
        <title>The Natural Products Discovery Center: Release of the First 8490 Sequenced Strains for Exploring Actinobacteria Biosynthetic Diversity.</title>
        <authorList>
            <person name="Kalkreuter E."/>
            <person name="Kautsar S.A."/>
            <person name="Yang D."/>
            <person name="Bader C.D."/>
            <person name="Teijaro C.N."/>
            <person name="Fluegel L."/>
            <person name="Davis C.M."/>
            <person name="Simpson J.R."/>
            <person name="Lauterbach L."/>
            <person name="Steele A.D."/>
            <person name="Gui C."/>
            <person name="Meng S."/>
            <person name="Li G."/>
            <person name="Viehrig K."/>
            <person name="Ye F."/>
            <person name="Su P."/>
            <person name="Kiefer A.F."/>
            <person name="Nichols A."/>
            <person name="Cepeda A.J."/>
            <person name="Yan W."/>
            <person name="Fan B."/>
            <person name="Jiang Y."/>
            <person name="Adhikari A."/>
            <person name="Zheng C.-J."/>
            <person name="Schuster L."/>
            <person name="Cowan T.M."/>
            <person name="Smanski M.J."/>
            <person name="Chevrette M.G."/>
            <person name="De Carvalho L.P.S."/>
            <person name="Shen B."/>
        </authorList>
    </citation>
    <scope>NUCLEOTIDE SEQUENCE [LARGE SCALE GENOMIC DNA]</scope>
    <source>
        <strain evidence="1 2">NPDC050403</strain>
    </source>
</reference>
<gene>
    <name evidence="1" type="ORF">AB0I48_35990</name>
</gene>
<evidence type="ECO:0000313" key="1">
    <source>
        <dbReference type="EMBL" id="MEV0712971.1"/>
    </source>
</evidence>
<keyword evidence="2" id="KW-1185">Reference proteome</keyword>
<dbReference type="Proteomes" id="UP001551695">
    <property type="component" value="Unassembled WGS sequence"/>
</dbReference>
<sequence length="159" mass="16938">MSAGPMSPSLPDATGRGGGTYLRDAETVAALPPAAVTAPCPVRDSRWVYGLRRVDCNGRVIDKKVIAALDWISGARLEGSAVEGSVRLALDAEGRNRVTRHGDRWLSARLRRRLRLDAGDQVLSVADTTNATLCLFTIGALDRLMGAPLDNSDNEVAPS</sequence>
<proteinExistence type="predicted"/>